<evidence type="ECO:0008006" key="4">
    <source>
        <dbReference type="Google" id="ProtNLM"/>
    </source>
</evidence>
<gene>
    <name evidence="2" type="ORF">SteCoe_19748</name>
</gene>
<evidence type="ECO:0000256" key="1">
    <source>
        <dbReference type="SAM" id="Phobius"/>
    </source>
</evidence>
<protein>
    <recommendedName>
        <fullName evidence="4">Transmembrane protein</fullName>
    </recommendedName>
</protein>
<evidence type="ECO:0000313" key="3">
    <source>
        <dbReference type="Proteomes" id="UP000187209"/>
    </source>
</evidence>
<accession>A0A1R2BTL7</accession>
<proteinExistence type="predicted"/>
<dbReference type="Proteomes" id="UP000187209">
    <property type="component" value="Unassembled WGS sequence"/>
</dbReference>
<keyword evidence="1" id="KW-1133">Transmembrane helix</keyword>
<sequence length="168" mass="19953">MEKKPIELKDLPSKSYLRQQLFEKYQKMRVENESEADFSRKVQRRKRDFKEFMKNSSSQNLEDEDRALLGQASSKMLFAGTCLVLPGSILSIYIGKYLGDKFITKPLLYRLSIRYGVIFIPLLCTYTYTYNLNEKMTAYIEYKYTDRIQEYLKTKDIKAINPNYNKEN</sequence>
<keyword evidence="1" id="KW-0812">Transmembrane</keyword>
<dbReference type="EMBL" id="MPUH01000439">
    <property type="protein sequence ID" value="OMJ80100.1"/>
    <property type="molecule type" value="Genomic_DNA"/>
</dbReference>
<evidence type="ECO:0000313" key="2">
    <source>
        <dbReference type="EMBL" id="OMJ80100.1"/>
    </source>
</evidence>
<organism evidence="2 3">
    <name type="scientific">Stentor coeruleus</name>
    <dbReference type="NCBI Taxonomy" id="5963"/>
    <lineage>
        <taxon>Eukaryota</taxon>
        <taxon>Sar</taxon>
        <taxon>Alveolata</taxon>
        <taxon>Ciliophora</taxon>
        <taxon>Postciliodesmatophora</taxon>
        <taxon>Heterotrichea</taxon>
        <taxon>Heterotrichida</taxon>
        <taxon>Stentoridae</taxon>
        <taxon>Stentor</taxon>
    </lineage>
</organism>
<name>A0A1R2BTL7_9CILI</name>
<dbReference type="AlphaFoldDB" id="A0A1R2BTL7"/>
<comment type="caution">
    <text evidence="2">The sequence shown here is derived from an EMBL/GenBank/DDBJ whole genome shotgun (WGS) entry which is preliminary data.</text>
</comment>
<keyword evidence="1" id="KW-0472">Membrane</keyword>
<reference evidence="2 3" key="1">
    <citation type="submission" date="2016-11" db="EMBL/GenBank/DDBJ databases">
        <title>The macronuclear genome of Stentor coeruleus: a giant cell with tiny introns.</title>
        <authorList>
            <person name="Slabodnick M."/>
            <person name="Ruby J.G."/>
            <person name="Reiff S.B."/>
            <person name="Swart E.C."/>
            <person name="Gosai S."/>
            <person name="Prabakaran S."/>
            <person name="Witkowska E."/>
            <person name="Larue G.E."/>
            <person name="Fisher S."/>
            <person name="Freeman R.M."/>
            <person name="Gunawardena J."/>
            <person name="Chu W."/>
            <person name="Stover N.A."/>
            <person name="Gregory B.D."/>
            <person name="Nowacki M."/>
            <person name="Derisi J."/>
            <person name="Roy S.W."/>
            <person name="Marshall W.F."/>
            <person name="Sood P."/>
        </authorList>
    </citation>
    <scope>NUCLEOTIDE SEQUENCE [LARGE SCALE GENOMIC DNA]</scope>
    <source>
        <strain evidence="2">WM001</strain>
    </source>
</reference>
<feature type="transmembrane region" description="Helical" evidence="1">
    <location>
        <begin position="76"/>
        <end position="95"/>
    </location>
</feature>
<feature type="transmembrane region" description="Helical" evidence="1">
    <location>
        <begin position="107"/>
        <end position="128"/>
    </location>
</feature>
<keyword evidence="3" id="KW-1185">Reference proteome</keyword>